<name>A0AAD3HFD8_9STRA</name>
<protein>
    <recommendedName>
        <fullName evidence="3">Leucine-rich repeat domain-containing protein</fullName>
    </recommendedName>
</protein>
<dbReference type="AlphaFoldDB" id="A0AAD3HFD8"/>
<gene>
    <name evidence="1" type="ORF">CTEN210_18368</name>
</gene>
<evidence type="ECO:0000313" key="2">
    <source>
        <dbReference type="Proteomes" id="UP001054902"/>
    </source>
</evidence>
<evidence type="ECO:0000313" key="1">
    <source>
        <dbReference type="EMBL" id="GFH61892.1"/>
    </source>
</evidence>
<dbReference type="Gene3D" id="3.80.10.10">
    <property type="entry name" value="Ribonuclease Inhibitor"/>
    <property type="match status" value="1"/>
</dbReference>
<dbReference type="InterPro" id="IPR032675">
    <property type="entry name" value="LRR_dom_sf"/>
</dbReference>
<proteinExistence type="predicted"/>
<dbReference type="SUPFAM" id="SSF52058">
    <property type="entry name" value="L domain-like"/>
    <property type="match status" value="1"/>
</dbReference>
<keyword evidence="2" id="KW-1185">Reference proteome</keyword>
<comment type="caution">
    <text evidence="1">The sequence shown here is derived from an EMBL/GenBank/DDBJ whole genome shotgun (WGS) entry which is preliminary data.</text>
</comment>
<evidence type="ECO:0008006" key="3">
    <source>
        <dbReference type="Google" id="ProtNLM"/>
    </source>
</evidence>
<accession>A0AAD3HFD8</accession>
<dbReference type="Pfam" id="PF13306">
    <property type="entry name" value="LRR_5"/>
    <property type="match status" value="1"/>
</dbReference>
<sequence>MRVQMEEWRRFIPGVRMYKGKKTLFYNGEKLFGQPFAYDYEERNSWEAIVILPGVEVISAHTFHWCMGVKTVIMADSVRRIEDAAFYCCGSLEFVKLSRNLEYIGKNAFTSCKFTSIFVPPLCREIGHWAFQGCKKLIIFSVSENTELGHAVVDGTILARASPFPTDNDGRHQDEDNEQVNEWIKNRHADNQFSLHRACASHIPAEEVIYNIVKRQGIGTFRKEDNAGVSASQYLSQNPFTDIKEEKIMKRYILDMMGELV</sequence>
<dbReference type="Proteomes" id="UP001054902">
    <property type="component" value="Unassembled WGS sequence"/>
</dbReference>
<organism evidence="1 2">
    <name type="scientific">Chaetoceros tenuissimus</name>
    <dbReference type="NCBI Taxonomy" id="426638"/>
    <lineage>
        <taxon>Eukaryota</taxon>
        <taxon>Sar</taxon>
        <taxon>Stramenopiles</taxon>
        <taxon>Ochrophyta</taxon>
        <taxon>Bacillariophyta</taxon>
        <taxon>Coscinodiscophyceae</taxon>
        <taxon>Chaetocerotophycidae</taxon>
        <taxon>Chaetocerotales</taxon>
        <taxon>Chaetocerotaceae</taxon>
        <taxon>Chaetoceros</taxon>
    </lineage>
</organism>
<dbReference type="EMBL" id="BLLK01000075">
    <property type="protein sequence ID" value="GFH61892.1"/>
    <property type="molecule type" value="Genomic_DNA"/>
</dbReference>
<reference evidence="1 2" key="1">
    <citation type="journal article" date="2021" name="Sci. Rep.">
        <title>The genome of the diatom Chaetoceros tenuissimus carries an ancient integrated fragment of an extant virus.</title>
        <authorList>
            <person name="Hongo Y."/>
            <person name="Kimura K."/>
            <person name="Takaki Y."/>
            <person name="Yoshida Y."/>
            <person name="Baba S."/>
            <person name="Kobayashi G."/>
            <person name="Nagasaki K."/>
            <person name="Hano T."/>
            <person name="Tomaru Y."/>
        </authorList>
    </citation>
    <scope>NUCLEOTIDE SEQUENCE [LARGE SCALE GENOMIC DNA]</scope>
    <source>
        <strain evidence="1 2">NIES-3715</strain>
    </source>
</reference>
<dbReference type="InterPro" id="IPR026906">
    <property type="entry name" value="LRR_5"/>
</dbReference>